<evidence type="ECO:0000259" key="2">
    <source>
        <dbReference type="Pfam" id="PF21793"/>
    </source>
</evidence>
<comment type="caution">
    <text evidence="4">The sequence shown here is derived from an EMBL/GenBank/DDBJ whole genome shotgun (WGS) entry which is preliminary data.</text>
</comment>
<feature type="domain" description="DUF6877" evidence="2">
    <location>
        <begin position="8"/>
        <end position="52"/>
    </location>
</feature>
<organism evidence="4 5">
    <name type="scientific">Lysinibacillus macroides</name>
    <dbReference type="NCBI Taxonomy" id="33935"/>
    <lineage>
        <taxon>Bacteria</taxon>
        <taxon>Bacillati</taxon>
        <taxon>Bacillota</taxon>
        <taxon>Bacilli</taxon>
        <taxon>Bacillales</taxon>
        <taxon>Bacillaceae</taxon>
        <taxon>Lysinibacillus</taxon>
    </lineage>
</organism>
<evidence type="ECO:0000313" key="3">
    <source>
        <dbReference type="EMBL" id="KOY81552.1"/>
    </source>
</evidence>
<evidence type="ECO:0000313" key="5">
    <source>
        <dbReference type="Proteomes" id="UP000037977"/>
    </source>
</evidence>
<reference evidence="4 5" key="1">
    <citation type="submission" date="2015-07" db="EMBL/GenBank/DDBJ databases">
        <title>Genome sequencing project for genomic taxonomy and phylogenomics of Bacillus-like bacteria.</title>
        <authorList>
            <person name="Liu B."/>
            <person name="Wang J."/>
            <person name="Zhu Y."/>
            <person name="Liu G."/>
            <person name="Chen Q."/>
            <person name="Chen Z."/>
            <person name="Che J."/>
            <person name="Ge C."/>
            <person name="Shi H."/>
            <person name="Pan Z."/>
            <person name="Liu X."/>
        </authorList>
    </citation>
    <scope>NUCLEOTIDE SEQUENCE [LARGE SCALE GENOMIC DNA]</scope>
    <source>
        <strain evidence="4 5">DSM 54</strain>
    </source>
</reference>
<evidence type="ECO:0000256" key="1">
    <source>
        <dbReference type="SAM" id="MobiDB-lite"/>
    </source>
</evidence>
<accession>A0A0N0UWI7</accession>
<dbReference type="EMBL" id="LGCI01000009">
    <property type="protein sequence ID" value="KOY81552.1"/>
    <property type="molecule type" value="Genomic_DNA"/>
</dbReference>
<dbReference type="EMBL" id="LGCI01000009">
    <property type="protein sequence ID" value="KOY81554.1"/>
    <property type="molecule type" value="Genomic_DNA"/>
</dbReference>
<protein>
    <recommendedName>
        <fullName evidence="2">DUF6877 domain-containing protein</fullName>
    </recommendedName>
</protein>
<sequence length="116" mass="13201">MTHEEVAKYINQLISEYQFPLPVLQDVHKRLSDSQCPHYAMQQLRYLDNHVRAGTANGGQPQQQFGSTMPSQGAYGNNAYQQNQPPMNQPSYTRVDEDPFANSKAPIEVMDEDLPF</sequence>
<feature type="compositionally biased region" description="Polar residues" evidence="1">
    <location>
        <begin position="58"/>
        <end position="92"/>
    </location>
</feature>
<dbReference type="InterPro" id="IPR049242">
    <property type="entry name" value="DUF6877"/>
</dbReference>
<feature type="region of interest" description="Disordered" evidence="1">
    <location>
        <begin position="53"/>
        <end position="116"/>
    </location>
</feature>
<dbReference type="PATRIC" id="fig|33935.3.peg.4855"/>
<evidence type="ECO:0000313" key="4">
    <source>
        <dbReference type="EMBL" id="KOY81554.1"/>
    </source>
</evidence>
<dbReference type="STRING" id="33935.ADM90_14195"/>
<gene>
    <name evidence="3" type="ORF">ADM90_14195</name>
    <name evidence="4" type="ORF">ADM90_14210</name>
</gene>
<proteinExistence type="predicted"/>
<keyword evidence="5" id="KW-1185">Reference proteome</keyword>
<name>A0A0N0UWI7_9BACI</name>
<dbReference type="Proteomes" id="UP000037977">
    <property type="component" value="Unassembled WGS sequence"/>
</dbReference>
<dbReference type="AlphaFoldDB" id="A0A0N0UWI7"/>
<dbReference type="RefSeq" id="WP_053995616.1">
    <property type="nucleotide sequence ID" value="NZ_CP065643.1"/>
</dbReference>
<dbReference type="OrthoDB" id="2304532at2"/>
<dbReference type="Pfam" id="PF21793">
    <property type="entry name" value="DUF6877"/>
    <property type="match status" value="1"/>
</dbReference>